<evidence type="ECO:0000259" key="3">
    <source>
        <dbReference type="Pfam" id="PF08541"/>
    </source>
</evidence>
<evidence type="ECO:0000256" key="2">
    <source>
        <dbReference type="ARBA" id="ARBA00023315"/>
    </source>
</evidence>
<dbReference type="SUPFAM" id="SSF53901">
    <property type="entry name" value="Thiolase-like"/>
    <property type="match status" value="1"/>
</dbReference>
<sequence length="339" mass="36926">MTEAHDNNKDIQCIAKGVKINTVAFYQPDHKVDNQYYIDRYDGLGVDVRGLIDSLGKDIRYIIDNEDENAVTMAIIAAKSALDKAGLLAEDIDMILFVSQTPEYLIPTNALKIHAAIGGKLTTSCFDLNGNCAGILVAVEQASRNIIANNYVNRVLVVGADYISNHSLGEPIFDCNFADSALAVIVERAEGTGFIDSEYQTDTSVIDNALFPANGLSSWGKPEDGPRMKFEPFDTSAPVKIAVASIERLLERNGLTNDDVGSYYLSQFAPGNIEGVIEGLGVNKDKALYIGDKYGYTSTNSPFTALYEAIETGKVSRGDYIVLWTVGAGWQNVSLLFQY</sequence>
<gene>
    <name evidence="5" type="ORF">EJP82_06640</name>
</gene>
<name>A0A433YBZ3_9BACL</name>
<dbReference type="InterPro" id="IPR013751">
    <property type="entry name" value="ACP_syn_III_N"/>
</dbReference>
<accession>A0A433YBZ3</accession>
<keyword evidence="6" id="KW-1185">Reference proteome</keyword>
<organism evidence="5 6">
    <name type="scientific">Paenibacillus anaericanus</name>
    <dbReference type="NCBI Taxonomy" id="170367"/>
    <lineage>
        <taxon>Bacteria</taxon>
        <taxon>Bacillati</taxon>
        <taxon>Bacillota</taxon>
        <taxon>Bacilli</taxon>
        <taxon>Bacillales</taxon>
        <taxon>Paenibacillaceae</taxon>
        <taxon>Paenibacillus</taxon>
    </lineage>
</organism>
<dbReference type="InterPro" id="IPR013747">
    <property type="entry name" value="ACP_syn_III_C"/>
</dbReference>
<reference evidence="5 6" key="1">
    <citation type="submission" date="2018-12" db="EMBL/GenBank/DDBJ databases">
        <authorList>
            <person name="Sun L."/>
            <person name="Chen Z."/>
        </authorList>
    </citation>
    <scope>NUCLEOTIDE SEQUENCE [LARGE SCALE GENOMIC DNA]</scope>
    <source>
        <strain evidence="5 6">DSM 15890</strain>
    </source>
</reference>
<evidence type="ECO:0000313" key="5">
    <source>
        <dbReference type="EMBL" id="RUT47384.1"/>
    </source>
</evidence>
<proteinExistence type="predicted"/>
<dbReference type="PANTHER" id="PTHR34069">
    <property type="entry name" value="3-OXOACYL-[ACYL-CARRIER-PROTEIN] SYNTHASE 3"/>
    <property type="match status" value="1"/>
</dbReference>
<dbReference type="PANTHER" id="PTHR34069:SF2">
    <property type="entry name" value="BETA-KETOACYL-[ACYL-CARRIER-PROTEIN] SYNTHASE III"/>
    <property type="match status" value="1"/>
</dbReference>
<protein>
    <submittedName>
        <fullName evidence="5">Ketoacyl-ACP synthase III</fullName>
    </submittedName>
</protein>
<dbReference type="Pfam" id="PF08545">
    <property type="entry name" value="ACP_syn_III"/>
    <property type="match status" value="1"/>
</dbReference>
<comment type="caution">
    <text evidence="5">The sequence shown here is derived from an EMBL/GenBank/DDBJ whole genome shotgun (WGS) entry which is preliminary data.</text>
</comment>
<keyword evidence="1" id="KW-0808">Transferase</keyword>
<dbReference type="Gene3D" id="3.40.47.10">
    <property type="match status" value="1"/>
</dbReference>
<evidence type="ECO:0000256" key="1">
    <source>
        <dbReference type="ARBA" id="ARBA00022679"/>
    </source>
</evidence>
<evidence type="ECO:0000313" key="6">
    <source>
        <dbReference type="Proteomes" id="UP000279446"/>
    </source>
</evidence>
<dbReference type="OrthoDB" id="1704808at2"/>
<dbReference type="GO" id="GO:0004315">
    <property type="term" value="F:3-oxoacyl-[acyl-carrier-protein] synthase activity"/>
    <property type="evidence" value="ECO:0007669"/>
    <property type="project" value="InterPro"/>
</dbReference>
<dbReference type="RefSeq" id="WP_127191261.1">
    <property type="nucleotide sequence ID" value="NZ_RZNY01000004.1"/>
</dbReference>
<dbReference type="EMBL" id="RZNY01000004">
    <property type="protein sequence ID" value="RUT47384.1"/>
    <property type="molecule type" value="Genomic_DNA"/>
</dbReference>
<dbReference type="GO" id="GO:0044550">
    <property type="term" value="P:secondary metabolite biosynthetic process"/>
    <property type="evidence" value="ECO:0007669"/>
    <property type="project" value="TreeGrafter"/>
</dbReference>
<dbReference type="InterPro" id="IPR016039">
    <property type="entry name" value="Thiolase-like"/>
</dbReference>
<dbReference type="AlphaFoldDB" id="A0A433YBZ3"/>
<feature type="domain" description="Beta-ketoacyl-[acyl-carrier-protein] synthase III C-terminal" evidence="3">
    <location>
        <begin position="250"/>
        <end position="338"/>
    </location>
</feature>
<dbReference type="Pfam" id="PF08541">
    <property type="entry name" value="ACP_syn_III_C"/>
    <property type="match status" value="1"/>
</dbReference>
<evidence type="ECO:0000259" key="4">
    <source>
        <dbReference type="Pfam" id="PF08545"/>
    </source>
</evidence>
<feature type="domain" description="Beta-ketoacyl-[acyl-carrier-protein] synthase III N-terminal" evidence="4">
    <location>
        <begin position="126"/>
        <end position="202"/>
    </location>
</feature>
<keyword evidence="2" id="KW-0012">Acyltransferase</keyword>
<dbReference type="GO" id="GO:0006633">
    <property type="term" value="P:fatty acid biosynthetic process"/>
    <property type="evidence" value="ECO:0007669"/>
    <property type="project" value="InterPro"/>
</dbReference>
<dbReference type="Proteomes" id="UP000279446">
    <property type="component" value="Unassembled WGS sequence"/>
</dbReference>